<reference evidence="2 3" key="1">
    <citation type="submission" date="2011-02" db="EMBL/GenBank/DDBJ databases">
        <title>The Genome Sequence of Mortierella verticillata NRRL 6337.</title>
        <authorList>
            <consortium name="The Broad Institute Genome Sequencing Platform"/>
            <person name="Russ C."/>
            <person name="Cuomo C."/>
            <person name="Burger G."/>
            <person name="Gray M.W."/>
            <person name="Holland P.W.H."/>
            <person name="King N."/>
            <person name="Lang F.B.F."/>
            <person name="Roger A.J."/>
            <person name="Ruiz-Trillo I."/>
            <person name="Young S.K."/>
            <person name="Zeng Q."/>
            <person name="Gargeya S."/>
            <person name="Alvarado L."/>
            <person name="Berlin A."/>
            <person name="Chapman S.B."/>
            <person name="Chen Z."/>
            <person name="Freedman E."/>
            <person name="Gellesch M."/>
            <person name="Goldberg J."/>
            <person name="Griggs A."/>
            <person name="Gujja S."/>
            <person name="Heilman E."/>
            <person name="Heiman D."/>
            <person name="Howarth C."/>
            <person name="Mehta T."/>
            <person name="Neiman D."/>
            <person name="Pearson M."/>
            <person name="Roberts A."/>
            <person name="Saif S."/>
            <person name="Shea T."/>
            <person name="Shenoy N."/>
            <person name="Sisk P."/>
            <person name="Stolte C."/>
            <person name="Sykes S."/>
            <person name="White J."/>
            <person name="Yandava C."/>
            <person name="Haas B."/>
            <person name="Nusbaum C."/>
            <person name="Birren B."/>
        </authorList>
    </citation>
    <scope>NUCLEOTIDE SEQUENCE [LARGE SCALE GENOMIC DNA]</scope>
    <source>
        <strain evidence="2 3">NRRL 6337</strain>
    </source>
</reference>
<accession>A0A086TLG4</accession>
<gene>
    <name evidence="2" type="ORF">MVEG_11317</name>
</gene>
<evidence type="ECO:0000313" key="3">
    <source>
        <dbReference type="Proteomes" id="UP000243308"/>
    </source>
</evidence>
<dbReference type="OrthoDB" id="2413739at2759"/>
<keyword evidence="3" id="KW-1185">Reference proteome</keyword>
<dbReference type="AlphaFoldDB" id="A0A086TLG4"/>
<feature type="region of interest" description="Disordered" evidence="1">
    <location>
        <begin position="28"/>
        <end position="61"/>
    </location>
</feature>
<organism evidence="2 3">
    <name type="scientific">Podila verticillata NRRL 6337</name>
    <dbReference type="NCBI Taxonomy" id="1069443"/>
    <lineage>
        <taxon>Eukaryota</taxon>
        <taxon>Fungi</taxon>
        <taxon>Fungi incertae sedis</taxon>
        <taxon>Mucoromycota</taxon>
        <taxon>Mortierellomycotina</taxon>
        <taxon>Mortierellomycetes</taxon>
        <taxon>Mortierellales</taxon>
        <taxon>Mortierellaceae</taxon>
        <taxon>Podila</taxon>
    </lineage>
</organism>
<feature type="compositionally biased region" description="Basic and acidic residues" evidence="1">
    <location>
        <begin position="51"/>
        <end position="61"/>
    </location>
</feature>
<feature type="compositionally biased region" description="Acidic residues" evidence="1">
    <location>
        <begin position="35"/>
        <end position="50"/>
    </location>
</feature>
<dbReference type="EMBL" id="KN042430">
    <property type="protein sequence ID" value="KFH62791.1"/>
    <property type="molecule type" value="Genomic_DNA"/>
</dbReference>
<protein>
    <submittedName>
        <fullName evidence="2">Uncharacterized protein</fullName>
    </submittedName>
</protein>
<sequence>MALVSENPVSGLTNIGKGRTISFCETLETRHHNDDDSDFGDSDEDEDDDTSPTKDPETAEMASLERKALRYRKSLTMLNQFASLKLGGEGPLVAAAAGGAKMQPSKEHLLAAKKSMDDLTAWVNAGALEGDDDPFGGDDN</sequence>
<evidence type="ECO:0000256" key="1">
    <source>
        <dbReference type="SAM" id="MobiDB-lite"/>
    </source>
</evidence>
<evidence type="ECO:0000313" key="2">
    <source>
        <dbReference type="EMBL" id="KFH62791.1"/>
    </source>
</evidence>
<dbReference type="Proteomes" id="UP000243308">
    <property type="component" value="Unassembled WGS sequence"/>
</dbReference>
<name>A0A086TLG4_9FUNG</name>
<proteinExistence type="predicted"/>